<accession>A0A3B1CU91</accession>
<dbReference type="PROSITE" id="PS51257">
    <property type="entry name" value="PROKAR_LIPOPROTEIN"/>
    <property type="match status" value="1"/>
</dbReference>
<name>A0A3B1CU91_9ZZZZ</name>
<protein>
    <submittedName>
        <fullName evidence="1">Uncharacterized protein</fullName>
    </submittedName>
</protein>
<organism evidence="1">
    <name type="scientific">hydrothermal vent metagenome</name>
    <dbReference type="NCBI Taxonomy" id="652676"/>
    <lineage>
        <taxon>unclassified sequences</taxon>
        <taxon>metagenomes</taxon>
        <taxon>ecological metagenomes</taxon>
    </lineage>
</organism>
<reference evidence="1" key="1">
    <citation type="submission" date="2018-06" db="EMBL/GenBank/DDBJ databases">
        <authorList>
            <person name="Zhirakovskaya E."/>
        </authorList>
    </citation>
    <scope>NUCLEOTIDE SEQUENCE</scope>
</reference>
<proteinExistence type="predicted"/>
<evidence type="ECO:0000313" key="1">
    <source>
        <dbReference type="EMBL" id="VAX31952.1"/>
    </source>
</evidence>
<dbReference type="AlphaFoldDB" id="A0A3B1CU91"/>
<sequence>MKQQWVVFFTLIVLTALTGCAGLTAMLTTHGRLTSEAEEAYTRGDLDSTVRKTVKALTIEPEYEKAQRLLVSVFEPAVLEHTEEIAALKGSTKLEDLSRVITKYEILIQLNRLVKNLPPLLDKNMNLPIRFVINDFSSDWLLSKKVAAGAYYAAGTQLGLEGGIIKNRAASEHFKKVMIYVPGYKDTDTLAKKYQKLGTKRVAIIPFLWPEDQNQYKALGRKIVDDLKQSITVQNKKEMEYLHIVPSETVNDILSKHQLGQHGLEINKESAIEIGKALSAHELIVGDITMLSITPPTTNEQEKRETTTVTITRQKNLKERGMGVLGDVLGGKSAKKSVGKHGNDTNTVQEDVEVFADITVYELNAAVKVSGVYNVINLQTVNNRESDIISGESAFSHRWASFSGDKRALSKHTKKLLEQNANRKAPAESKMVNNAVNDFSQSLLSKLKAELFNIEGYK</sequence>
<gene>
    <name evidence="1" type="ORF">MNBD_NITROSPIRAE01-1818</name>
</gene>
<dbReference type="EMBL" id="UOGF01000081">
    <property type="protein sequence ID" value="VAX31952.1"/>
    <property type="molecule type" value="Genomic_DNA"/>
</dbReference>